<proteinExistence type="predicted"/>
<gene>
    <name evidence="1" type="ORF">RM573_03205</name>
</gene>
<accession>A0ABU3A0D9</accession>
<dbReference type="PIRSF" id="PIRSF037181">
    <property type="entry name" value="DGC"/>
    <property type="match status" value="1"/>
</dbReference>
<keyword evidence="2" id="KW-1185">Reference proteome</keyword>
<organism evidence="1 2">
    <name type="scientific">Thalassotalea castellviae</name>
    <dbReference type="NCBI Taxonomy" id="3075612"/>
    <lineage>
        <taxon>Bacteria</taxon>
        <taxon>Pseudomonadati</taxon>
        <taxon>Pseudomonadota</taxon>
        <taxon>Gammaproteobacteria</taxon>
        <taxon>Alteromonadales</taxon>
        <taxon>Colwelliaceae</taxon>
        <taxon>Thalassotalea</taxon>
    </lineage>
</organism>
<sequence length="125" mass="13360">MTDIPIVYSCSGCSNVARIAHDIALNLDSDGIAEMSCVSGVIANVAPIKAIATSGRSIIAIDGCDLACTKNCLDNAEVATSHYFVITDLGIVKRDKWQDSLSENSKAMVHIYGELSKHGINFTKR</sequence>
<dbReference type="InterPro" id="IPR014958">
    <property type="entry name" value="DGC"/>
</dbReference>
<protein>
    <submittedName>
        <fullName evidence="1">Zinc-binding protein</fullName>
    </submittedName>
</protein>
<reference evidence="1 2" key="1">
    <citation type="submission" date="2023-09" db="EMBL/GenBank/DDBJ databases">
        <authorList>
            <person name="Rey-Velasco X."/>
        </authorList>
    </citation>
    <scope>NUCLEOTIDE SEQUENCE [LARGE SCALE GENOMIC DNA]</scope>
    <source>
        <strain evidence="1 2">W431</strain>
    </source>
</reference>
<evidence type="ECO:0000313" key="2">
    <source>
        <dbReference type="Proteomes" id="UP001266357"/>
    </source>
</evidence>
<dbReference type="Pfam" id="PF08859">
    <property type="entry name" value="DGC"/>
    <property type="match status" value="1"/>
</dbReference>
<dbReference type="Proteomes" id="UP001266357">
    <property type="component" value="Unassembled WGS sequence"/>
</dbReference>
<evidence type="ECO:0000313" key="1">
    <source>
        <dbReference type="EMBL" id="MDT0602593.1"/>
    </source>
</evidence>
<dbReference type="RefSeq" id="WP_311577121.1">
    <property type="nucleotide sequence ID" value="NZ_JAVRIF010000001.1"/>
</dbReference>
<name>A0ABU3A0D9_9GAMM</name>
<dbReference type="EMBL" id="JAVRIF010000001">
    <property type="protein sequence ID" value="MDT0602593.1"/>
    <property type="molecule type" value="Genomic_DNA"/>
</dbReference>
<comment type="caution">
    <text evidence="1">The sequence shown here is derived from an EMBL/GenBank/DDBJ whole genome shotgun (WGS) entry which is preliminary data.</text>
</comment>